<gene>
    <name evidence="2" type="ORF">SIL87_07180</name>
</gene>
<proteinExistence type="predicted"/>
<keyword evidence="3" id="KW-1185">Reference proteome</keyword>
<evidence type="ECO:0000313" key="3">
    <source>
        <dbReference type="Proteomes" id="UP001279553"/>
    </source>
</evidence>
<evidence type="ECO:0000313" key="2">
    <source>
        <dbReference type="EMBL" id="MDX5930543.1"/>
    </source>
</evidence>
<feature type="region of interest" description="Disordered" evidence="1">
    <location>
        <begin position="23"/>
        <end position="44"/>
    </location>
</feature>
<protein>
    <submittedName>
        <fullName evidence="2">Uncharacterized protein</fullName>
    </submittedName>
</protein>
<comment type="caution">
    <text evidence="2">The sequence shown here is derived from an EMBL/GenBank/DDBJ whole genome shotgun (WGS) entry which is preliminary data.</text>
</comment>
<accession>A0AAW9DQ46</accession>
<dbReference type="EMBL" id="JAWXYB010000018">
    <property type="protein sequence ID" value="MDX5930543.1"/>
    <property type="molecule type" value="Genomic_DNA"/>
</dbReference>
<feature type="region of interest" description="Disordered" evidence="1">
    <location>
        <begin position="179"/>
        <end position="202"/>
    </location>
</feature>
<dbReference type="AlphaFoldDB" id="A0AAW9DQ46"/>
<name>A0AAW9DQ46_ACIAO</name>
<dbReference type="Proteomes" id="UP001279553">
    <property type="component" value="Unassembled WGS sequence"/>
</dbReference>
<sequence>MRRGRVRGLRRCFGRWREFGGARTPLQDEGGARAPWQDEGGGGFDAEGVAERAKDATQRRVGFDQGEKLTLGHEVAQGFGGAADRVRVGGGAGVEAVQPVEIAGQDVGGFGARRGRAGFALAQGTVVRDFHDEGAEAFDAGPGEEGDDGGQAEGFGFLLSDQEAVDPVIEPAKIVDEGFARGSHGGIGPQTQGGEKGGWRVR</sequence>
<reference evidence="2 3" key="1">
    <citation type="submission" date="2023-11" db="EMBL/GenBank/DDBJ databases">
        <title>MicrobeMod: A computational toolkit for identifying prokaryotic methylation and restriction-modification with nanopore sequencing.</title>
        <authorList>
            <person name="Crits-Christoph A."/>
            <person name="Kang S.C."/>
            <person name="Lee H."/>
            <person name="Ostrov N."/>
        </authorList>
    </citation>
    <scope>NUCLEOTIDE SEQUENCE [LARGE SCALE GENOMIC DNA]</scope>
    <source>
        <strain evidence="2 3">DSMZ 700</strain>
    </source>
</reference>
<dbReference type="RefSeq" id="WP_319613485.1">
    <property type="nucleotide sequence ID" value="NZ_JAWXYB010000018.1"/>
</dbReference>
<organism evidence="2 3">
    <name type="scientific">Acidiphilium acidophilum</name>
    <name type="common">Thiobacillus acidophilus</name>
    <dbReference type="NCBI Taxonomy" id="76588"/>
    <lineage>
        <taxon>Bacteria</taxon>
        <taxon>Pseudomonadati</taxon>
        <taxon>Pseudomonadota</taxon>
        <taxon>Alphaproteobacteria</taxon>
        <taxon>Acetobacterales</taxon>
        <taxon>Acidocellaceae</taxon>
        <taxon>Acidiphilium</taxon>
    </lineage>
</organism>
<evidence type="ECO:0000256" key="1">
    <source>
        <dbReference type="SAM" id="MobiDB-lite"/>
    </source>
</evidence>